<gene>
    <name evidence="2" type="ORF">K435DRAFT_867850</name>
</gene>
<feature type="compositionally biased region" description="Polar residues" evidence="1">
    <location>
        <begin position="110"/>
        <end position="128"/>
    </location>
</feature>
<name>A0A4S8LDA5_DENBC</name>
<evidence type="ECO:0000256" key="1">
    <source>
        <dbReference type="SAM" id="MobiDB-lite"/>
    </source>
</evidence>
<proteinExistence type="predicted"/>
<accession>A0A4S8LDA5</accession>
<reference evidence="2 3" key="1">
    <citation type="journal article" date="2019" name="Nat. Ecol. Evol.">
        <title>Megaphylogeny resolves global patterns of mushroom evolution.</title>
        <authorList>
            <person name="Varga T."/>
            <person name="Krizsan K."/>
            <person name="Foldi C."/>
            <person name="Dima B."/>
            <person name="Sanchez-Garcia M."/>
            <person name="Sanchez-Ramirez S."/>
            <person name="Szollosi G.J."/>
            <person name="Szarkandi J.G."/>
            <person name="Papp V."/>
            <person name="Albert L."/>
            <person name="Andreopoulos W."/>
            <person name="Angelini C."/>
            <person name="Antonin V."/>
            <person name="Barry K.W."/>
            <person name="Bougher N.L."/>
            <person name="Buchanan P."/>
            <person name="Buyck B."/>
            <person name="Bense V."/>
            <person name="Catcheside P."/>
            <person name="Chovatia M."/>
            <person name="Cooper J."/>
            <person name="Damon W."/>
            <person name="Desjardin D."/>
            <person name="Finy P."/>
            <person name="Geml J."/>
            <person name="Haridas S."/>
            <person name="Hughes K."/>
            <person name="Justo A."/>
            <person name="Karasinski D."/>
            <person name="Kautmanova I."/>
            <person name="Kiss B."/>
            <person name="Kocsube S."/>
            <person name="Kotiranta H."/>
            <person name="LaButti K.M."/>
            <person name="Lechner B.E."/>
            <person name="Liimatainen K."/>
            <person name="Lipzen A."/>
            <person name="Lukacs Z."/>
            <person name="Mihaltcheva S."/>
            <person name="Morgado L.N."/>
            <person name="Niskanen T."/>
            <person name="Noordeloos M.E."/>
            <person name="Ohm R.A."/>
            <person name="Ortiz-Santana B."/>
            <person name="Ovrebo C."/>
            <person name="Racz N."/>
            <person name="Riley R."/>
            <person name="Savchenko A."/>
            <person name="Shiryaev A."/>
            <person name="Soop K."/>
            <person name="Spirin V."/>
            <person name="Szebenyi C."/>
            <person name="Tomsovsky M."/>
            <person name="Tulloss R.E."/>
            <person name="Uehling J."/>
            <person name="Grigoriev I.V."/>
            <person name="Vagvolgyi C."/>
            <person name="Papp T."/>
            <person name="Martin F.M."/>
            <person name="Miettinen O."/>
            <person name="Hibbett D.S."/>
            <person name="Nagy L.G."/>
        </authorList>
    </citation>
    <scope>NUCLEOTIDE SEQUENCE [LARGE SCALE GENOMIC DNA]</scope>
    <source>
        <strain evidence="2 3">CBS 962.96</strain>
    </source>
</reference>
<sequence>MQNKNPRLDLDDDEAIIENIKGSASILHLYAMLTSLHAERLLKDTLTPKELHIIRRHVGQIKRVLLGEKFVKTDKQSLRSHKPATSLFTTPLLHHSPPWSPPHTSQSTTNSTLASLEPTSREQGSGLATESMITHTGTYRNATEASERSTNAKQIHKTTTSVQPKHFPSYHVSVEQINNCSQPPQFDTHAIGEQCRQFAQQLGISSPSALQTEDHIRGMRYLAKTIIEDIPELLFARLHQRDMKKEFNRLVSLVEHPAMFLTVPEESYMSNPWVFNNKLDERPSSETRYQNDSKPWKCEIEDVNLAGIQHEMKKKIPEKPIPTHTQSTPSPAHILAHPKAHPNQIPPLFIQFPPKISQTEQNFDFRTSEMAPGHAIKNNFEDLKSETVPRWW</sequence>
<evidence type="ECO:0000313" key="3">
    <source>
        <dbReference type="Proteomes" id="UP000297245"/>
    </source>
</evidence>
<keyword evidence="3" id="KW-1185">Reference proteome</keyword>
<dbReference type="Proteomes" id="UP000297245">
    <property type="component" value="Unassembled WGS sequence"/>
</dbReference>
<feature type="compositionally biased region" description="Low complexity" evidence="1">
    <location>
        <begin position="91"/>
        <end position="109"/>
    </location>
</feature>
<dbReference type="EMBL" id="ML179476">
    <property type="protein sequence ID" value="THU86859.1"/>
    <property type="molecule type" value="Genomic_DNA"/>
</dbReference>
<protein>
    <submittedName>
        <fullName evidence="2">Uncharacterized protein</fullName>
    </submittedName>
</protein>
<dbReference type="AlphaFoldDB" id="A0A4S8LDA5"/>
<feature type="region of interest" description="Disordered" evidence="1">
    <location>
        <begin position="91"/>
        <end position="128"/>
    </location>
</feature>
<organism evidence="2 3">
    <name type="scientific">Dendrothele bispora (strain CBS 962.96)</name>
    <dbReference type="NCBI Taxonomy" id="1314807"/>
    <lineage>
        <taxon>Eukaryota</taxon>
        <taxon>Fungi</taxon>
        <taxon>Dikarya</taxon>
        <taxon>Basidiomycota</taxon>
        <taxon>Agaricomycotina</taxon>
        <taxon>Agaricomycetes</taxon>
        <taxon>Agaricomycetidae</taxon>
        <taxon>Agaricales</taxon>
        <taxon>Agaricales incertae sedis</taxon>
        <taxon>Dendrothele</taxon>
    </lineage>
</organism>
<evidence type="ECO:0000313" key="2">
    <source>
        <dbReference type="EMBL" id="THU86859.1"/>
    </source>
</evidence>